<dbReference type="STRING" id="9258.ENSOANP00000029144"/>
<dbReference type="AlphaFoldDB" id="K7E6I7"/>
<evidence type="ECO:0000313" key="3">
    <source>
        <dbReference type="Proteomes" id="UP000002279"/>
    </source>
</evidence>
<reference evidence="2 3" key="1">
    <citation type="journal article" date="2008" name="Nature">
        <title>Genome analysis of the platypus reveals unique signatures of evolution.</title>
        <authorList>
            <person name="Warren W.C."/>
            <person name="Hillier L.W."/>
            <person name="Marshall Graves J.A."/>
            <person name="Birney E."/>
            <person name="Ponting C.P."/>
            <person name="Grutzner F."/>
            <person name="Belov K."/>
            <person name="Miller W."/>
            <person name="Clarke L."/>
            <person name="Chinwalla A.T."/>
            <person name="Yang S.P."/>
            <person name="Heger A."/>
            <person name="Locke D.P."/>
            <person name="Miethke P."/>
            <person name="Waters P.D."/>
            <person name="Veyrunes F."/>
            <person name="Fulton L."/>
            <person name="Fulton B."/>
            <person name="Graves T."/>
            <person name="Wallis J."/>
            <person name="Puente X.S."/>
            <person name="Lopez-Otin C."/>
            <person name="Ordonez G.R."/>
            <person name="Eichler E.E."/>
            <person name="Chen L."/>
            <person name="Cheng Z."/>
            <person name="Deakin J.E."/>
            <person name="Alsop A."/>
            <person name="Thompson K."/>
            <person name="Kirby P."/>
            <person name="Papenfuss A.T."/>
            <person name="Wakefield M.J."/>
            <person name="Olender T."/>
            <person name="Lancet D."/>
            <person name="Huttley G.A."/>
            <person name="Smit A.F."/>
            <person name="Pask A."/>
            <person name="Temple-Smith P."/>
            <person name="Batzer M.A."/>
            <person name="Walker J.A."/>
            <person name="Konkel M.K."/>
            <person name="Harris R.S."/>
            <person name="Whittington C.M."/>
            <person name="Wong E.S."/>
            <person name="Gemmell N.J."/>
            <person name="Buschiazzo E."/>
            <person name="Vargas Jentzsch I.M."/>
            <person name="Merkel A."/>
            <person name="Schmitz J."/>
            <person name="Zemann A."/>
            <person name="Churakov G."/>
            <person name="Kriegs J.O."/>
            <person name="Brosius J."/>
            <person name="Murchison E.P."/>
            <person name="Sachidanandam R."/>
            <person name="Smith C."/>
            <person name="Hannon G.J."/>
            <person name="Tsend-Ayush E."/>
            <person name="McMillan D."/>
            <person name="Attenborough R."/>
            <person name="Rens W."/>
            <person name="Ferguson-Smith M."/>
            <person name="Lefevre C.M."/>
            <person name="Sharp J.A."/>
            <person name="Nicholas K.R."/>
            <person name="Ray D.A."/>
            <person name="Kube M."/>
            <person name="Reinhardt R."/>
            <person name="Pringle T.H."/>
            <person name="Taylor J."/>
            <person name="Jones R.C."/>
            <person name="Nixon B."/>
            <person name="Dacheux J.L."/>
            <person name="Niwa H."/>
            <person name="Sekita Y."/>
            <person name="Huang X."/>
            <person name="Stark A."/>
            <person name="Kheradpour P."/>
            <person name="Kellis M."/>
            <person name="Flicek P."/>
            <person name="Chen Y."/>
            <person name="Webber C."/>
            <person name="Hardison R."/>
            <person name="Nelson J."/>
            <person name="Hallsworth-Pepin K."/>
            <person name="Delehaunty K."/>
            <person name="Markovic C."/>
            <person name="Minx P."/>
            <person name="Feng Y."/>
            <person name="Kremitzki C."/>
            <person name="Mitreva M."/>
            <person name="Glasscock J."/>
            <person name="Wylie T."/>
            <person name="Wohldmann P."/>
            <person name="Thiru P."/>
            <person name="Nhan M.N."/>
            <person name="Pohl C.S."/>
            <person name="Smith S.M."/>
            <person name="Hou S."/>
            <person name="Nefedov M."/>
            <person name="de Jong P.J."/>
            <person name="Renfree M.B."/>
            <person name="Mardis E.R."/>
            <person name="Wilson R.K."/>
        </authorList>
    </citation>
    <scope>NUCLEOTIDE SEQUENCE [LARGE SCALE GENOMIC DNA]</scope>
    <source>
        <strain evidence="2 3">Glennie</strain>
    </source>
</reference>
<evidence type="ECO:0000313" key="2">
    <source>
        <dbReference type="Ensembl" id="ENSOANP00000029144.2"/>
    </source>
</evidence>
<protein>
    <recommendedName>
        <fullName evidence="1">NAD(P)-binding domain-containing protein</fullName>
    </recommendedName>
</protein>
<dbReference type="PANTHER" id="PTHR43355:SF2">
    <property type="entry name" value="FLAVIN REDUCTASE (NADPH)"/>
    <property type="match status" value="1"/>
</dbReference>
<dbReference type="GeneTree" id="ENSGT00390000014810"/>
<organism evidence="2 3">
    <name type="scientific">Ornithorhynchus anatinus</name>
    <name type="common">Duckbill platypus</name>
    <dbReference type="NCBI Taxonomy" id="9258"/>
    <lineage>
        <taxon>Eukaryota</taxon>
        <taxon>Metazoa</taxon>
        <taxon>Chordata</taxon>
        <taxon>Craniata</taxon>
        <taxon>Vertebrata</taxon>
        <taxon>Euteleostomi</taxon>
        <taxon>Mammalia</taxon>
        <taxon>Monotremata</taxon>
        <taxon>Ornithorhynchidae</taxon>
        <taxon>Ornithorhynchus</taxon>
    </lineage>
</organism>
<dbReference type="Bgee" id="ENSOANG00000047025">
    <property type="expression patterns" value="Expressed in liver and 7 other cell types or tissues"/>
</dbReference>
<keyword evidence="3" id="KW-1185">Reference proteome</keyword>
<name>K7E6I7_ORNAN</name>
<reference evidence="2" key="2">
    <citation type="submission" date="2025-08" db="UniProtKB">
        <authorList>
            <consortium name="Ensembl"/>
        </authorList>
    </citation>
    <scope>IDENTIFICATION</scope>
    <source>
        <strain evidence="2">Glennie</strain>
    </source>
</reference>
<evidence type="ECO:0000259" key="1">
    <source>
        <dbReference type="Pfam" id="PF13460"/>
    </source>
</evidence>
<dbReference type="PANTHER" id="PTHR43355">
    <property type="entry name" value="FLAVIN REDUCTASE (NADPH)"/>
    <property type="match status" value="1"/>
</dbReference>
<accession>K7E6I7</accession>
<gene>
    <name evidence="2" type="primary">BLVRB</name>
</gene>
<dbReference type="InterPro" id="IPR051606">
    <property type="entry name" value="Polyketide_Oxido-like"/>
</dbReference>
<dbReference type="InterPro" id="IPR036291">
    <property type="entry name" value="NAD(P)-bd_dom_sf"/>
</dbReference>
<proteinExistence type="predicted"/>
<dbReference type="Ensembl" id="ENSOANT00000038389.2">
    <property type="protein sequence ID" value="ENSOANP00000029144.2"/>
    <property type="gene ID" value="ENSOANG00000047025.1"/>
</dbReference>
<dbReference type="Gene3D" id="3.40.50.720">
    <property type="entry name" value="NAD(P)-binding Rossmann-like Domain"/>
    <property type="match status" value="1"/>
</dbReference>
<dbReference type="HOGENOM" id="CLU_2352117_0_0_1"/>
<dbReference type="Pfam" id="PF13460">
    <property type="entry name" value="NAD_binding_10"/>
    <property type="match status" value="1"/>
</dbReference>
<sequence length="167" mass="17285">MAAAGKKIVIFGATGRTGLSTLAQAIKAGYKVTVLIRDPARLPAELQPTRVLVGDVLKPSDVDQVVSGQDAVIVLLGTGNDLSPTTVMSEGTKNIVAAMKAHGVGKVVACTSGDKPLTGDYKLSLDAPGGPGSSRVISKDDLGHFMLRCVDTDEFDGHSVYLSGQYS</sequence>
<dbReference type="Proteomes" id="UP000002279">
    <property type="component" value="Chromosome 5"/>
</dbReference>
<dbReference type="GO" id="GO:0003824">
    <property type="term" value="F:catalytic activity"/>
    <property type="evidence" value="ECO:0007669"/>
    <property type="project" value="UniProtKB-ARBA"/>
</dbReference>
<dbReference type="InterPro" id="IPR016040">
    <property type="entry name" value="NAD(P)-bd_dom"/>
</dbReference>
<reference evidence="2" key="3">
    <citation type="submission" date="2025-09" db="UniProtKB">
        <authorList>
            <consortium name="Ensembl"/>
        </authorList>
    </citation>
    <scope>IDENTIFICATION</scope>
    <source>
        <strain evidence="2">Glennie</strain>
    </source>
</reference>
<dbReference type="SUPFAM" id="SSF51735">
    <property type="entry name" value="NAD(P)-binding Rossmann-fold domains"/>
    <property type="match status" value="1"/>
</dbReference>
<feature type="domain" description="NAD(P)-binding" evidence="1">
    <location>
        <begin position="12"/>
        <end position="112"/>
    </location>
</feature>